<dbReference type="PROSITE" id="PS50097">
    <property type="entry name" value="BTB"/>
    <property type="match status" value="1"/>
</dbReference>
<accession>A0A2J6SDT1</accession>
<dbReference type="OrthoDB" id="3525891at2759"/>
<name>A0A2J6SDT1_HYAVF</name>
<feature type="domain" description="BTB" evidence="1">
    <location>
        <begin position="38"/>
        <end position="111"/>
    </location>
</feature>
<dbReference type="Proteomes" id="UP000235786">
    <property type="component" value="Unassembled WGS sequence"/>
</dbReference>
<proteinExistence type="predicted"/>
<dbReference type="Gene3D" id="3.30.710.10">
    <property type="entry name" value="Potassium Channel Kv1.1, Chain A"/>
    <property type="match status" value="1"/>
</dbReference>
<dbReference type="CDD" id="cd18186">
    <property type="entry name" value="BTB_POZ_ZBTB_KLHL-like"/>
    <property type="match status" value="1"/>
</dbReference>
<organism evidence="2 3">
    <name type="scientific">Hyaloscypha variabilis (strain UAMH 11265 / GT02V1 / F)</name>
    <name type="common">Meliniomyces variabilis</name>
    <dbReference type="NCBI Taxonomy" id="1149755"/>
    <lineage>
        <taxon>Eukaryota</taxon>
        <taxon>Fungi</taxon>
        <taxon>Dikarya</taxon>
        <taxon>Ascomycota</taxon>
        <taxon>Pezizomycotina</taxon>
        <taxon>Leotiomycetes</taxon>
        <taxon>Helotiales</taxon>
        <taxon>Hyaloscyphaceae</taxon>
        <taxon>Hyaloscypha</taxon>
        <taxon>Hyaloscypha variabilis</taxon>
    </lineage>
</organism>
<evidence type="ECO:0000313" key="2">
    <source>
        <dbReference type="EMBL" id="PMD48924.1"/>
    </source>
</evidence>
<gene>
    <name evidence="2" type="ORF">L207DRAFT_19055</name>
</gene>
<dbReference type="PANTHER" id="PTHR47843:SF2">
    <property type="entry name" value="BTB DOMAIN-CONTAINING PROTEIN"/>
    <property type="match status" value="1"/>
</dbReference>
<dbReference type="SUPFAM" id="SSF54695">
    <property type="entry name" value="POZ domain"/>
    <property type="match status" value="1"/>
</dbReference>
<dbReference type="SMART" id="SM00225">
    <property type="entry name" value="BTB"/>
    <property type="match status" value="1"/>
</dbReference>
<dbReference type="InterPro" id="IPR011333">
    <property type="entry name" value="SKP1/BTB/POZ_sf"/>
</dbReference>
<dbReference type="InterPro" id="IPR000210">
    <property type="entry name" value="BTB/POZ_dom"/>
</dbReference>
<dbReference type="Pfam" id="PF00651">
    <property type="entry name" value="BTB"/>
    <property type="match status" value="1"/>
</dbReference>
<evidence type="ECO:0000313" key="3">
    <source>
        <dbReference type="Proteomes" id="UP000235786"/>
    </source>
</evidence>
<keyword evidence="3" id="KW-1185">Reference proteome</keyword>
<dbReference type="STRING" id="1149755.A0A2J6SDT1"/>
<sequence length="245" mass="27512">MASTAATEAKKKPPTFSSLSISQTTVTVLIKTPSKPPTSNVFPLKSSSSAAEHKFVIHKDFICYHSPFFSAAFNGNFEEGRTQTMTLVDVDPVLFAIVVNWIYSKVVANEKEERPDLVTCAKIWLLGDRFLMRSMQNEAIKHIHAYLGAARGVELVEFGEFCTIAAAIKHEDNPLARIAVIMMCWSKKTFDAWVDRVPYSIFLPAAKALRKCREKVDPYKMPDEVCWEGIVEKLFVKDETDKGKA</sequence>
<dbReference type="AlphaFoldDB" id="A0A2J6SDT1"/>
<dbReference type="EMBL" id="KZ613937">
    <property type="protein sequence ID" value="PMD48924.1"/>
    <property type="molecule type" value="Genomic_DNA"/>
</dbReference>
<dbReference type="PANTHER" id="PTHR47843">
    <property type="entry name" value="BTB DOMAIN-CONTAINING PROTEIN-RELATED"/>
    <property type="match status" value="1"/>
</dbReference>
<protein>
    <recommendedName>
        <fullName evidence="1">BTB domain-containing protein</fullName>
    </recommendedName>
</protein>
<reference evidence="2 3" key="1">
    <citation type="submission" date="2016-04" db="EMBL/GenBank/DDBJ databases">
        <title>A degradative enzymes factory behind the ericoid mycorrhizal symbiosis.</title>
        <authorList>
            <consortium name="DOE Joint Genome Institute"/>
            <person name="Martino E."/>
            <person name="Morin E."/>
            <person name="Grelet G."/>
            <person name="Kuo A."/>
            <person name="Kohler A."/>
            <person name="Daghino S."/>
            <person name="Barry K."/>
            <person name="Choi C."/>
            <person name="Cichocki N."/>
            <person name="Clum A."/>
            <person name="Copeland A."/>
            <person name="Hainaut M."/>
            <person name="Haridas S."/>
            <person name="Labutti K."/>
            <person name="Lindquist E."/>
            <person name="Lipzen A."/>
            <person name="Khouja H.-R."/>
            <person name="Murat C."/>
            <person name="Ohm R."/>
            <person name="Olson A."/>
            <person name="Spatafora J."/>
            <person name="Veneault-Fourrey C."/>
            <person name="Henrissat B."/>
            <person name="Grigoriev I."/>
            <person name="Martin F."/>
            <person name="Perotto S."/>
        </authorList>
    </citation>
    <scope>NUCLEOTIDE SEQUENCE [LARGE SCALE GENOMIC DNA]</scope>
    <source>
        <strain evidence="2 3">F</strain>
    </source>
</reference>
<evidence type="ECO:0000259" key="1">
    <source>
        <dbReference type="PROSITE" id="PS50097"/>
    </source>
</evidence>